<protein>
    <submittedName>
        <fullName evidence="1">Uncharacterized protein</fullName>
    </submittedName>
</protein>
<proteinExistence type="predicted"/>
<comment type="caution">
    <text evidence="1">The sequence shown here is derived from an EMBL/GenBank/DDBJ whole genome shotgun (WGS) entry which is preliminary data.</text>
</comment>
<accession>A0A978VS16</accession>
<name>A0A978VS16_ZIZJJ</name>
<organism evidence="1 2">
    <name type="scientific">Ziziphus jujuba var. spinosa</name>
    <dbReference type="NCBI Taxonomy" id="714518"/>
    <lineage>
        <taxon>Eukaryota</taxon>
        <taxon>Viridiplantae</taxon>
        <taxon>Streptophyta</taxon>
        <taxon>Embryophyta</taxon>
        <taxon>Tracheophyta</taxon>
        <taxon>Spermatophyta</taxon>
        <taxon>Magnoliopsida</taxon>
        <taxon>eudicotyledons</taxon>
        <taxon>Gunneridae</taxon>
        <taxon>Pentapetalae</taxon>
        <taxon>rosids</taxon>
        <taxon>fabids</taxon>
        <taxon>Rosales</taxon>
        <taxon>Rhamnaceae</taxon>
        <taxon>Paliureae</taxon>
        <taxon>Ziziphus</taxon>
    </lineage>
</organism>
<evidence type="ECO:0000313" key="2">
    <source>
        <dbReference type="Proteomes" id="UP000813462"/>
    </source>
</evidence>
<dbReference type="Proteomes" id="UP000813462">
    <property type="component" value="Unassembled WGS sequence"/>
</dbReference>
<reference evidence="1" key="1">
    <citation type="journal article" date="2021" name="Front. Plant Sci.">
        <title>Chromosome-Scale Genome Assembly for Chinese Sour Jujube and Insights Into Its Genome Evolution and Domestication Signature.</title>
        <authorList>
            <person name="Shen L.-Y."/>
            <person name="Luo H."/>
            <person name="Wang X.-L."/>
            <person name="Wang X.-M."/>
            <person name="Qiu X.-J."/>
            <person name="Liu H."/>
            <person name="Zhou S.-S."/>
            <person name="Jia K.-H."/>
            <person name="Nie S."/>
            <person name="Bao Y.-T."/>
            <person name="Zhang R.-G."/>
            <person name="Yun Q.-Z."/>
            <person name="Chai Y.-H."/>
            <person name="Lu J.-Y."/>
            <person name="Li Y."/>
            <person name="Zhao S.-W."/>
            <person name="Mao J.-F."/>
            <person name="Jia S.-G."/>
            <person name="Mao Y.-M."/>
        </authorList>
    </citation>
    <scope>NUCLEOTIDE SEQUENCE</scope>
    <source>
        <strain evidence="1">AT0</strain>
        <tissue evidence="1">Leaf</tissue>
    </source>
</reference>
<dbReference type="AlphaFoldDB" id="A0A978VS16"/>
<dbReference type="EMBL" id="JAEACU010000003">
    <property type="protein sequence ID" value="KAH7538341.1"/>
    <property type="molecule type" value="Genomic_DNA"/>
</dbReference>
<evidence type="ECO:0000313" key="1">
    <source>
        <dbReference type="EMBL" id="KAH7538341.1"/>
    </source>
</evidence>
<gene>
    <name evidence="1" type="ORF">FEM48_Zijuj03G0189300</name>
</gene>
<sequence>MRIEIPLIREKFEVWVSHGGAPMYLRSESPYISQRPKRVIDQSKVHINWTHYYVAENGGCDCHHTCLFVSTKQAQAYPPRHMAMSIGFSTVEDNVRDILSKCGISSTEELLGEYTAALARVTQRLLPPRQRRSFRFRGFSRPSSTAFAPQDTFILYF</sequence>